<dbReference type="InterPro" id="IPR036396">
    <property type="entry name" value="Cyt_P450_sf"/>
</dbReference>
<evidence type="ECO:0000256" key="8">
    <source>
        <dbReference type="ARBA" id="ARBA00023033"/>
    </source>
</evidence>
<evidence type="ECO:0000256" key="6">
    <source>
        <dbReference type="ARBA" id="ARBA00023002"/>
    </source>
</evidence>
<dbReference type="InterPro" id="IPR001128">
    <property type="entry name" value="Cyt_P450"/>
</dbReference>
<comment type="similarity">
    <text evidence="3">Belongs to the cytochrome P450 family.</text>
</comment>
<dbReference type="SUPFAM" id="SSF48264">
    <property type="entry name" value="Cytochrome P450"/>
    <property type="match status" value="1"/>
</dbReference>
<proteinExistence type="inferred from homology"/>
<reference evidence="9 10" key="1">
    <citation type="submission" date="2024-05" db="EMBL/GenBank/DDBJ databases">
        <title>A draft genome resource for the thread blight pathogen Marasmius tenuissimus strain MS-2.</title>
        <authorList>
            <person name="Yulfo-Soto G.E."/>
            <person name="Baruah I.K."/>
            <person name="Amoako-Attah I."/>
            <person name="Bukari Y."/>
            <person name="Meinhardt L.W."/>
            <person name="Bailey B.A."/>
            <person name="Cohen S.P."/>
        </authorList>
    </citation>
    <scope>NUCLEOTIDE SEQUENCE [LARGE SCALE GENOMIC DNA]</scope>
    <source>
        <strain evidence="9 10">MS-2</strain>
    </source>
</reference>
<sequence length="383" mass="43903">MIYNLPILQSSDDPVINRINEFVSRLTKAMYPGTYFVEFFPWMRYFPAFMSKWKRDAQMWYRRDTAFFKALYDGVRDRMDTNGDDRGSFTSHVIRGEKRYELSETEIAWLSANMYAGGAETFATAVSWFMLAMLAHPEVQKKCQEELDAVVGRHRMPKFSDLEDLPYIRATAREVLRWRTVVPIGAPHRSAEDDWYGGYYIPKGTIVISNIWAMNRDKEVYGRDADEFKPDRHLRFDGKLGPSPPDTKQGTFQVPAIACPKEMTPFIDMRRERLVWSWREVCLLSAPAVSAWHSYTDTLLSSQRICPGRHVANSSLFINIASILWAANISREKDAEGNEIALNVSDAATVNDGIVVRPLPFKCTITPRFPEVVEVVEQSQQGA</sequence>
<evidence type="ECO:0000313" key="10">
    <source>
        <dbReference type="Proteomes" id="UP001437256"/>
    </source>
</evidence>
<evidence type="ECO:0000313" key="9">
    <source>
        <dbReference type="EMBL" id="KAL0071297.1"/>
    </source>
</evidence>
<organism evidence="9 10">
    <name type="scientific">Marasmius tenuissimus</name>
    <dbReference type="NCBI Taxonomy" id="585030"/>
    <lineage>
        <taxon>Eukaryota</taxon>
        <taxon>Fungi</taxon>
        <taxon>Dikarya</taxon>
        <taxon>Basidiomycota</taxon>
        <taxon>Agaricomycotina</taxon>
        <taxon>Agaricomycetes</taxon>
        <taxon>Agaricomycetidae</taxon>
        <taxon>Agaricales</taxon>
        <taxon>Marasmiineae</taxon>
        <taxon>Marasmiaceae</taxon>
        <taxon>Marasmius</taxon>
    </lineage>
</organism>
<keyword evidence="4" id="KW-0349">Heme</keyword>
<evidence type="ECO:0000256" key="1">
    <source>
        <dbReference type="ARBA" id="ARBA00001971"/>
    </source>
</evidence>
<evidence type="ECO:0000256" key="7">
    <source>
        <dbReference type="ARBA" id="ARBA00023004"/>
    </source>
</evidence>
<accession>A0ABR3ABF1</accession>
<dbReference type="Gene3D" id="1.10.630.10">
    <property type="entry name" value="Cytochrome P450"/>
    <property type="match status" value="1"/>
</dbReference>
<dbReference type="Pfam" id="PF00067">
    <property type="entry name" value="p450"/>
    <property type="match status" value="1"/>
</dbReference>
<keyword evidence="7" id="KW-0408">Iron</keyword>
<dbReference type="InterPro" id="IPR050364">
    <property type="entry name" value="Cytochrome_P450_fung"/>
</dbReference>
<dbReference type="PRINTS" id="PR00463">
    <property type="entry name" value="EP450I"/>
</dbReference>
<dbReference type="PANTHER" id="PTHR46300">
    <property type="entry name" value="P450, PUTATIVE (EUROFUNG)-RELATED-RELATED"/>
    <property type="match status" value="1"/>
</dbReference>
<comment type="cofactor">
    <cofactor evidence="1">
        <name>heme</name>
        <dbReference type="ChEBI" id="CHEBI:30413"/>
    </cofactor>
</comment>
<keyword evidence="8" id="KW-0503">Monooxygenase</keyword>
<evidence type="ECO:0008006" key="11">
    <source>
        <dbReference type="Google" id="ProtNLM"/>
    </source>
</evidence>
<keyword evidence="5" id="KW-0479">Metal-binding</keyword>
<evidence type="ECO:0000256" key="4">
    <source>
        <dbReference type="ARBA" id="ARBA00022617"/>
    </source>
</evidence>
<evidence type="ECO:0000256" key="3">
    <source>
        <dbReference type="ARBA" id="ARBA00010617"/>
    </source>
</evidence>
<comment type="caution">
    <text evidence="9">The sequence shown here is derived from an EMBL/GenBank/DDBJ whole genome shotgun (WGS) entry which is preliminary data.</text>
</comment>
<comment type="pathway">
    <text evidence="2">Secondary metabolite biosynthesis.</text>
</comment>
<evidence type="ECO:0000256" key="2">
    <source>
        <dbReference type="ARBA" id="ARBA00005179"/>
    </source>
</evidence>
<dbReference type="InterPro" id="IPR002401">
    <property type="entry name" value="Cyt_P450_E_grp-I"/>
</dbReference>
<dbReference type="Proteomes" id="UP001437256">
    <property type="component" value="Unassembled WGS sequence"/>
</dbReference>
<keyword evidence="6" id="KW-0560">Oxidoreductase</keyword>
<gene>
    <name evidence="9" type="ORF">AAF712_001863</name>
</gene>
<protein>
    <recommendedName>
        <fullName evidence="11">Cytochrome P450</fullName>
    </recommendedName>
</protein>
<name>A0ABR3ABF1_9AGAR</name>
<keyword evidence="10" id="KW-1185">Reference proteome</keyword>
<evidence type="ECO:0000256" key="5">
    <source>
        <dbReference type="ARBA" id="ARBA00022723"/>
    </source>
</evidence>
<dbReference type="EMBL" id="JBBXMP010000004">
    <property type="protein sequence ID" value="KAL0071297.1"/>
    <property type="molecule type" value="Genomic_DNA"/>
</dbReference>